<feature type="transmembrane region" description="Helical" evidence="9">
    <location>
        <begin position="394"/>
        <end position="412"/>
    </location>
</feature>
<dbReference type="PROSITE" id="PS50893">
    <property type="entry name" value="ABC_TRANSPORTER_2"/>
    <property type="match status" value="1"/>
</dbReference>
<feature type="domain" description="ABC transporter" evidence="10">
    <location>
        <begin position="56"/>
        <end position="297"/>
    </location>
</feature>
<feature type="transmembrane region" description="Helical" evidence="9">
    <location>
        <begin position="465"/>
        <end position="491"/>
    </location>
</feature>
<evidence type="ECO:0000256" key="9">
    <source>
        <dbReference type="SAM" id="Phobius"/>
    </source>
</evidence>
<evidence type="ECO:0000256" key="8">
    <source>
        <dbReference type="ARBA" id="ARBA00023136"/>
    </source>
</evidence>
<evidence type="ECO:0000313" key="11">
    <source>
        <dbReference type="EMBL" id="AFO97803.1"/>
    </source>
</evidence>
<dbReference type="GO" id="GO:0016324">
    <property type="term" value="C:apical plasma membrane"/>
    <property type="evidence" value="ECO:0007669"/>
    <property type="project" value="TreeGrafter"/>
</dbReference>
<sequence length="657" mass="74235">MSGRFCYLEEADSGEKQSHKSDQEEWFNPDTPGNRTAATCNVCVSHINYTISERFGPWWDVHSYHKRWTRHILKDVSFYVESGQLMGILGNSGSGKTTLLDAIAGRLRRSENLLGEVYVNGCKLKREEFHDCFSYVLQSDNLLSYLTVRETLMFTALLTLRGYSAGAIKQKVESALLELSLSHVSNHIIGGHVFRGISGGERRRVSIAAQLLQDPRVILLDEPTTGLDSMTSNQIISLLSELARNDRVVILTIHQPRSELFKLFDKIGIMSCGELVFCGGPKEMVEFFGGCGYQCPEYCNPFDLYVDLTSVDTRSKERELQTYSRVQEISLVYRNSNIHNDMLKSIARTRQSKHSSSIPFKSTDSPSTAFKFWILFRRITRNLSRDKIGIVMRLSQNLLFGLFIVFFVMRLGSDASKGALQDRIGIIYQSVGAPPYTGMLNAVALYPSLRAIADQESTDGLYQKWLMLVAYIAHILPFSIFSVAIYSFFVYWTVGMFPLWERFACFFGVLIVPHLVGELLTLVFLGIVHNPNVVNSAVALINVAGLLVGSGFLRSTEDMPEPFLWMSYLTFQKYGVEILMVNEFYGLNFTCGNDGQSTNNTAYPSCFITQGIQYLDTTYPKATSRFAFDFLILYAFVPVLVIFGIISFKIRDLIIQR</sequence>
<protein>
    <submittedName>
        <fullName evidence="11">ATP-binding cassette, sub-family G (WHITE), member 5</fullName>
    </submittedName>
</protein>
<dbReference type="GO" id="GO:0042632">
    <property type="term" value="P:cholesterol homeostasis"/>
    <property type="evidence" value="ECO:0007669"/>
    <property type="project" value="TreeGrafter"/>
</dbReference>
<keyword evidence="6 11" id="KW-0067">ATP-binding</keyword>
<feature type="transmembrane region" description="Helical" evidence="9">
    <location>
        <begin position="533"/>
        <end position="553"/>
    </location>
</feature>
<keyword evidence="7 9" id="KW-1133">Transmembrane helix</keyword>
<dbReference type="InterPro" id="IPR017871">
    <property type="entry name" value="ABC_transporter-like_CS"/>
</dbReference>
<evidence type="ECO:0000256" key="4">
    <source>
        <dbReference type="ARBA" id="ARBA00022692"/>
    </source>
</evidence>
<dbReference type="GO" id="GO:0005524">
    <property type="term" value="F:ATP binding"/>
    <property type="evidence" value="ECO:0007669"/>
    <property type="project" value="UniProtKB-KW"/>
</dbReference>
<evidence type="ECO:0000256" key="6">
    <source>
        <dbReference type="ARBA" id="ARBA00022840"/>
    </source>
</evidence>
<dbReference type="GO" id="GO:0016887">
    <property type="term" value="F:ATP hydrolysis activity"/>
    <property type="evidence" value="ECO:0007669"/>
    <property type="project" value="InterPro"/>
</dbReference>
<dbReference type="SUPFAM" id="SSF52540">
    <property type="entry name" value="P-loop containing nucleoside triphosphate hydrolases"/>
    <property type="match status" value="1"/>
</dbReference>
<keyword evidence="3" id="KW-0813">Transport</keyword>
<dbReference type="GO" id="GO:0140359">
    <property type="term" value="F:ABC-type transporter activity"/>
    <property type="evidence" value="ECO:0007669"/>
    <property type="project" value="InterPro"/>
</dbReference>
<dbReference type="PANTHER" id="PTHR48041">
    <property type="entry name" value="ABC TRANSPORTER G FAMILY MEMBER 28"/>
    <property type="match status" value="1"/>
</dbReference>
<dbReference type="CDD" id="cd03234">
    <property type="entry name" value="ABCG_White"/>
    <property type="match status" value="1"/>
</dbReference>
<dbReference type="InterPro" id="IPR003439">
    <property type="entry name" value="ABC_transporter-like_ATP-bd"/>
</dbReference>
<dbReference type="EMBL" id="JW865286">
    <property type="protein sequence ID" value="AFO97803.1"/>
    <property type="molecule type" value="mRNA"/>
</dbReference>
<organism evidence="11">
    <name type="scientific">Callorhinchus milii</name>
    <name type="common">Ghost shark</name>
    <dbReference type="NCBI Taxonomy" id="7868"/>
    <lineage>
        <taxon>Eukaryota</taxon>
        <taxon>Metazoa</taxon>
        <taxon>Chordata</taxon>
        <taxon>Craniata</taxon>
        <taxon>Vertebrata</taxon>
        <taxon>Chondrichthyes</taxon>
        <taxon>Holocephali</taxon>
        <taxon>Chimaeriformes</taxon>
        <taxon>Callorhinchidae</taxon>
        <taxon>Callorhinchus</taxon>
    </lineage>
</organism>
<dbReference type="InterPro" id="IPR050352">
    <property type="entry name" value="ABCG_transporters"/>
</dbReference>
<evidence type="ECO:0000259" key="10">
    <source>
        <dbReference type="PROSITE" id="PS50893"/>
    </source>
</evidence>
<evidence type="ECO:0000256" key="7">
    <source>
        <dbReference type="ARBA" id="ARBA00022989"/>
    </source>
</evidence>
<dbReference type="AlphaFoldDB" id="V9KID5"/>
<dbReference type="InterPro" id="IPR027417">
    <property type="entry name" value="P-loop_NTPase"/>
</dbReference>
<feature type="transmembrane region" description="Helical" evidence="9">
    <location>
        <begin position="503"/>
        <end position="527"/>
    </location>
</feature>
<evidence type="ECO:0000256" key="1">
    <source>
        <dbReference type="ARBA" id="ARBA00004141"/>
    </source>
</evidence>
<keyword evidence="4 9" id="KW-0812">Transmembrane</keyword>
<evidence type="ECO:0000256" key="3">
    <source>
        <dbReference type="ARBA" id="ARBA00022448"/>
    </source>
</evidence>
<dbReference type="Pfam" id="PF00005">
    <property type="entry name" value="ABC_tran"/>
    <property type="match status" value="1"/>
</dbReference>
<keyword evidence="5" id="KW-0547">Nucleotide-binding</keyword>
<comment type="similarity">
    <text evidence="2">Belongs to the ABC transporter superfamily. ABCG family. Eye pigment precursor importer (TC 3.A.1.204) subfamily.</text>
</comment>
<comment type="subcellular location">
    <subcellularLocation>
        <location evidence="1">Membrane</location>
        <topology evidence="1">Multi-pass membrane protein</topology>
    </subcellularLocation>
</comment>
<evidence type="ECO:0000256" key="2">
    <source>
        <dbReference type="ARBA" id="ARBA00005814"/>
    </source>
</evidence>
<evidence type="ECO:0000256" key="5">
    <source>
        <dbReference type="ARBA" id="ARBA00022741"/>
    </source>
</evidence>
<dbReference type="GO" id="GO:0043190">
    <property type="term" value="C:ATP-binding cassette (ABC) transporter complex"/>
    <property type="evidence" value="ECO:0007669"/>
    <property type="project" value="TreeGrafter"/>
</dbReference>
<keyword evidence="8 9" id="KW-0472">Membrane</keyword>
<reference evidence="11" key="1">
    <citation type="journal article" date="2014" name="Nature">
        <title>Elephant shark genome provides unique insights into gnathostome evolution.</title>
        <authorList>
            <consortium name="International Elephant Shark Genome Sequencing Consortium"/>
            <person name="Venkatesh B."/>
            <person name="Lee A.P."/>
            <person name="Ravi V."/>
            <person name="Maurya A.K."/>
            <person name="Lian M.M."/>
            <person name="Swann J.B."/>
            <person name="Ohta Y."/>
            <person name="Flajnik M.F."/>
            <person name="Sutoh Y."/>
            <person name="Kasahara M."/>
            <person name="Hoon S."/>
            <person name="Gangu V."/>
            <person name="Roy S.W."/>
            <person name="Irimia M."/>
            <person name="Korzh V."/>
            <person name="Kondrychyn I."/>
            <person name="Lim Z.W."/>
            <person name="Tay B.H."/>
            <person name="Tohari S."/>
            <person name="Kong K.W."/>
            <person name="Ho S."/>
            <person name="Lorente-Galdos B."/>
            <person name="Quilez J."/>
            <person name="Marques-Bonet T."/>
            <person name="Raney B.J."/>
            <person name="Ingham P.W."/>
            <person name="Tay A."/>
            <person name="Hillier L.W."/>
            <person name="Minx P."/>
            <person name="Boehm T."/>
            <person name="Wilson R.K."/>
            <person name="Brenner S."/>
            <person name="Warren W.C."/>
        </authorList>
    </citation>
    <scope>NUCLEOTIDE SEQUENCE</scope>
    <source>
        <tissue evidence="11">Intestine</tissue>
    </source>
</reference>
<name>V9KID5_CALMI</name>
<dbReference type="FunFam" id="3.40.50.300:FF:003269">
    <property type="entry name" value="ATP binding cassette subfamily G member 5"/>
    <property type="match status" value="1"/>
</dbReference>
<dbReference type="SMART" id="SM00382">
    <property type="entry name" value="AAA"/>
    <property type="match status" value="1"/>
</dbReference>
<dbReference type="PROSITE" id="PS00211">
    <property type="entry name" value="ABC_TRANSPORTER_1"/>
    <property type="match status" value="1"/>
</dbReference>
<proteinExistence type="evidence at transcript level"/>
<dbReference type="InterPro" id="IPR003593">
    <property type="entry name" value="AAA+_ATPase"/>
</dbReference>
<dbReference type="Gene3D" id="3.40.50.300">
    <property type="entry name" value="P-loop containing nucleotide triphosphate hydrolases"/>
    <property type="match status" value="1"/>
</dbReference>
<feature type="transmembrane region" description="Helical" evidence="9">
    <location>
        <begin position="626"/>
        <end position="648"/>
    </location>
</feature>
<accession>V9KID5</accession>
<dbReference type="GO" id="GO:0033344">
    <property type="term" value="P:cholesterol efflux"/>
    <property type="evidence" value="ECO:0007669"/>
    <property type="project" value="TreeGrafter"/>
</dbReference>
<dbReference type="PANTHER" id="PTHR48041:SF113">
    <property type="entry name" value="ATP-BINDING CASSETTE SUB-FAMILY G MEMBER 5"/>
    <property type="match status" value="1"/>
</dbReference>
<dbReference type="InterPro" id="IPR013525">
    <property type="entry name" value="ABC2_TM"/>
</dbReference>
<feature type="transmembrane region" description="Helical" evidence="9">
    <location>
        <begin position="424"/>
        <end position="445"/>
    </location>
</feature>
<dbReference type="Pfam" id="PF01061">
    <property type="entry name" value="ABC2_membrane"/>
    <property type="match status" value="1"/>
</dbReference>